<dbReference type="CDD" id="cd03357">
    <property type="entry name" value="LbH_MAT_GAT"/>
    <property type="match status" value="1"/>
</dbReference>
<dbReference type="PROSITE" id="PS00101">
    <property type="entry name" value="HEXAPEP_TRANSFERASES"/>
    <property type="match status" value="1"/>
</dbReference>
<protein>
    <recommendedName>
        <fullName evidence="5">Acetyltransferase</fullName>
        <ecNumber evidence="5">2.3.1.-</ecNumber>
    </recommendedName>
</protein>
<dbReference type="Proteomes" id="UP001589797">
    <property type="component" value="Unassembled WGS sequence"/>
</dbReference>
<dbReference type="Pfam" id="PF00132">
    <property type="entry name" value="Hexapep"/>
    <property type="match status" value="1"/>
</dbReference>
<dbReference type="Pfam" id="PF12464">
    <property type="entry name" value="Mac"/>
    <property type="match status" value="1"/>
</dbReference>
<dbReference type="PANTHER" id="PTHR43017">
    <property type="entry name" value="GALACTOSIDE O-ACETYLTRANSFERASE"/>
    <property type="match status" value="1"/>
</dbReference>
<proteinExistence type="inferred from homology"/>
<dbReference type="InterPro" id="IPR024688">
    <property type="entry name" value="Mac_dom"/>
</dbReference>
<dbReference type="Gene3D" id="2.160.10.10">
    <property type="entry name" value="Hexapeptide repeat proteins"/>
    <property type="match status" value="1"/>
</dbReference>
<dbReference type="InterPro" id="IPR039369">
    <property type="entry name" value="LacA-like"/>
</dbReference>
<comment type="caution">
    <text evidence="7">The sequence shown here is derived from an EMBL/GenBank/DDBJ whole genome shotgun (WGS) entry which is preliminary data.</text>
</comment>
<evidence type="ECO:0000256" key="1">
    <source>
        <dbReference type="ARBA" id="ARBA00007274"/>
    </source>
</evidence>
<keyword evidence="2 5" id="KW-0808">Transferase</keyword>
<reference evidence="7 8" key="1">
    <citation type="submission" date="2024-09" db="EMBL/GenBank/DDBJ databases">
        <authorList>
            <person name="Sun Q."/>
            <person name="Mori K."/>
        </authorList>
    </citation>
    <scope>NUCLEOTIDE SEQUENCE [LARGE SCALE GENOMIC DNA]</scope>
    <source>
        <strain evidence="7 8">CCM 7650</strain>
    </source>
</reference>
<evidence type="ECO:0000313" key="8">
    <source>
        <dbReference type="Proteomes" id="UP001589797"/>
    </source>
</evidence>
<keyword evidence="8" id="KW-1185">Reference proteome</keyword>
<evidence type="ECO:0000256" key="4">
    <source>
        <dbReference type="ARBA" id="ARBA00023315"/>
    </source>
</evidence>
<comment type="similarity">
    <text evidence="1 5">Belongs to the transferase hexapeptide repeat family.</text>
</comment>
<accession>A0ABV6FS26</accession>
<dbReference type="InterPro" id="IPR011004">
    <property type="entry name" value="Trimer_LpxA-like_sf"/>
</dbReference>
<sequence>MSKSEKQKMLAGEIYNSRDPELLERYHICRSLILEFNHIPSTELVKKSEILDSLLGEKGDGVWIEAPFFCDYGENIRLGKNTFLNFNCLLLDCNLISIGKNGLIGPNVQIYTAAHPIAAQDRIVADPEERYLTYSKPVSIGDNVWIGGNTLIMPGVTIGENVTIGAGSVVTKDIPDNCLALGNPCRVVRQL</sequence>
<name>A0ABV6FS26_9BACT</name>
<dbReference type="EC" id="2.3.1.-" evidence="5"/>
<dbReference type="InterPro" id="IPR018357">
    <property type="entry name" value="Hexapep_transf_CS"/>
</dbReference>
<dbReference type="PANTHER" id="PTHR43017:SF1">
    <property type="entry name" value="ACETYLTRANSFERASE YJL218W-RELATED"/>
    <property type="match status" value="1"/>
</dbReference>
<dbReference type="InterPro" id="IPR001451">
    <property type="entry name" value="Hexapep"/>
</dbReference>
<dbReference type="SUPFAM" id="SSF51161">
    <property type="entry name" value="Trimeric LpxA-like enzymes"/>
    <property type="match status" value="1"/>
</dbReference>
<evidence type="ECO:0000313" key="7">
    <source>
        <dbReference type="EMBL" id="MFC0262676.1"/>
    </source>
</evidence>
<dbReference type="RefSeq" id="WP_382387121.1">
    <property type="nucleotide sequence ID" value="NZ_JBHLWI010000022.1"/>
</dbReference>
<dbReference type="SMART" id="SM01266">
    <property type="entry name" value="Mac"/>
    <property type="match status" value="1"/>
</dbReference>
<evidence type="ECO:0000256" key="2">
    <source>
        <dbReference type="ARBA" id="ARBA00022679"/>
    </source>
</evidence>
<organism evidence="7 8">
    <name type="scientific">Fontibacter flavus</name>
    <dbReference type="NCBI Taxonomy" id="654838"/>
    <lineage>
        <taxon>Bacteria</taxon>
        <taxon>Pseudomonadati</taxon>
        <taxon>Bacteroidota</taxon>
        <taxon>Cytophagia</taxon>
        <taxon>Cytophagales</taxon>
        <taxon>Cyclobacteriaceae</taxon>
        <taxon>Fontibacter</taxon>
    </lineage>
</organism>
<dbReference type="GO" id="GO:0016746">
    <property type="term" value="F:acyltransferase activity"/>
    <property type="evidence" value="ECO:0007669"/>
    <property type="project" value="UniProtKB-KW"/>
</dbReference>
<evidence type="ECO:0000256" key="5">
    <source>
        <dbReference type="RuleBase" id="RU367021"/>
    </source>
</evidence>
<keyword evidence="4 5" id="KW-0012">Acyltransferase</keyword>
<dbReference type="EMBL" id="JBHLWI010000022">
    <property type="protein sequence ID" value="MFC0262676.1"/>
    <property type="molecule type" value="Genomic_DNA"/>
</dbReference>
<evidence type="ECO:0000256" key="3">
    <source>
        <dbReference type="ARBA" id="ARBA00022737"/>
    </source>
</evidence>
<feature type="domain" description="Maltose/galactoside acetyltransferase" evidence="6">
    <location>
        <begin position="6"/>
        <end position="60"/>
    </location>
</feature>
<gene>
    <name evidence="7" type="ORF">ACFFIP_08280</name>
</gene>
<evidence type="ECO:0000259" key="6">
    <source>
        <dbReference type="SMART" id="SM01266"/>
    </source>
</evidence>
<keyword evidence="3" id="KW-0677">Repeat</keyword>